<dbReference type="RefSeq" id="WP_225972550.1">
    <property type="nucleotide sequence ID" value="NZ_CP031124.1"/>
</dbReference>
<proteinExistence type="predicted"/>
<evidence type="ECO:0000259" key="3">
    <source>
        <dbReference type="Pfam" id="PF00483"/>
    </source>
</evidence>
<dbReference type="InterPro" id="IPR050065">
    <property type="entry name" value="GlmU-like"/>
</dbReference>
<sequence>MINIVIPMAGQGSRFASAGYEKPKPFIDVAGKPMITRVLENLAHPNARYVLIARKEHMDREKDLVQQIEAEFNAVFVPVEKLTEGTACTVLYARKYINNDAPLLIANSDQIVDINIGDFISDCQERHLDGSILTFIDEHKDPKWSFAKTDDNGLVTEVKEKKVISQYATVGIYFYTKGSDFVNATIDMVVENDRVNNEFYTCPTYNYAINEGKKIGIYNIPFKSMHGIGTPDDLNDYLRHGLKQ</sequence>
<dbReference type="GO" id="GO:0016779">
    <property type="term" value="F:nucleotidyltransferase activity"/>
    <property type="evidence" value="ECO:0007669"/>
    <property type="project" value="UniProtKB-KW"/>
</dbReference>
<evidence type="ECO:0000256" key="2">
    <source>
        <dbReference type="ARBA" id="ARBA00022695"/>
    </source>
</evidence>
<dbReference type="CDD" id="cd04183">
    <property type="entry name" value="GT2_BcE_like"/>
    <property type="match status" value="1"/>
</dbReference>
<accession>A0A345D9B0</accession>
<dbReference type="EMBL" id="CP031124">
    <property type="protein sequence ID" value="AXF84948.1"/>
    <property type="molecule type" value="Genomic_DNA"/>
</dbReference>
<gene>
    <name evidence="4" type="primary">glmU_2</name>
    <name evidence="4" type="ORF">DTO96_100664</name>
</gene>
<dbReference type="KEGG" id="hyf:DTO96_100664"/>
<keyword evidence="4" id="KW-0012">Acyltransferase</keyword>
<dbReference type="InterPro" id="IPR016873">
    <property type="entry name" value="Caps_polysacc_synth_BcbE_prd"/>
</dbReference>
<dbReference type="PANTHER" id="PTHR43584">
    <property type="entry name" value="NUCLEOTIDYL TRANSFERASE"/>
    <property type="match status" value="1"/>
</dbReference>
<dbReference type="InterPro" id="IPR005835">
    <property type="entry name" value="NTP_transferase_dom"/>
</dbReference>
<reference evidence="5" key="1">
    <citation type="submission" date="2018-07" db="EMBL/GenBank/DDBJ databases">
        <authorList>
            <person name="Kim H."/>
        </authorList>
    </citation>
    <scope>NUCLEOTIDE SEQUENCE [LARGE SCALE GENOMIC DNA]</scope>
    <source>
        <strain evidence="5">F02</strain>
    </source>
</reference>
<dbReference type="AlphaFoldDB" id="A0A345D9B0"/>
<keyword evidence="2" id="KW-0548">Nucleotidyltransferase</keyword>
<dbReference type="PANTHER" id="PTHR43584:SF8">
    <property type="entry name" value="N-ACETYLMURAMATE ALPHA-1-PHOSPHATE URIDYLYLTRANSFERASE"/>
    <property type="match status" value="1"/>
</dbReference>
<evidence type="ECO:0000313" key="5">
    <source>
        <dbReference type="Proteomes" id="UP000252182"/>
    </source>
</evidence>
<dbReference type="EC" id="2.3.1.157" evidence="4"/>
<dbReference type="Gene3D" id="3.90.550.10">
    <property type="entry name" value="Spore Coat Polysaccharide Biosynthesis Protein SpsA, Chain A"/>
    <property type="match status" value="1"/>
</dbReference>
<keyword evidence="5" id="KW-1185">Reference proteome</keyword>
<organism evidence="4 5">
    <name type="scientific">Ephemeroptericola cinctiostellae</name>
    <dbReference type="NCBI Taxonomy" id="2268024"/>
    <lineage>
        <taxon>Bacteria</taxon>
        <taxon>Pseudomonadati</taxon>
        <taxon>Pseudomonadota</taxon>
        <taxon>Betaproteobacteria</taxon>
        <taxon>Burkholderiales</taxon>
        <taxon>Burkholderiaceae</taxon>
        <taxon>Ephemeroptericola</taxon>
    </lineage>
</organism>
<protein>
    <submittedName>
        <fullName evidence="4">Bifunctional protein GlmU</fullName>
        <ecNumber evidence="4">2.3.1.157</ecNumber>
    </submittedName>
</protein>
<keyword evidence="1 4" id="KW-0808">Transferase</keyword>
<evidence type="ECO:0000256" key="1">
    <source>
        <dbReference type="ARBA" id="ARBA00022679"/>
    </source>
</evidence>
<dbReference type="Pfam" id="PF00483">
    <property type="entry name" value="NTP_transferase"/>
    <property type="match status" value="1"/>
</dbReference>
<dbReference type="InterPro" id="IPR029044">
    <property type="entry name" value="Nucleotide-diphossugar_trans"/>
</dbReference>
<dbReference type="GO" id="GO:0019134">
    <property type="term" value="F:glucosamine-1-phosphate N-acetyltransferase activity"/>
    <property type="evidence" value="ECO:0007669"/>
    <property type="project" value="UniProtKB-EC"/>
</dbReference>
<dbReference type="Proteomes" id="UP000252182">
    <property type="component" value="Chromosome"/>
</dbReference>
<feature type="domain" description="Nucleotidyl transferase" evidence="3">
    <location>
        <begin position="8"/>
        <end position="196"/>
    </location>
</feature>
<dbReference type="PIRSF" id="PIRSF028162">
    <property type="entry name" value="BcbE_prd"/>
    <property type="match status" value="1"/>
</dbReference>
<name>A0A345D9B0_9BURK</name>
<dbReference type="SUPFAM" id="SSF53448">
    <property type="entry name" value="Nucleotide-diphospho-sugar transferases"/>
    <property type="match status" value="1"/>
</dbReference>
<evidence type="ECO:0000313" key="4">
    <source>
        <dbReference type="EMBL" id="AXF84948.1"/>
    </source>
</evidence>